<feature type="compositionally biased region" description="Low complexity" evidence="8">
    <location>
        <begin position="67"/>
        <end position="79"/>
    </location>
</feature>
<dbReference type="SUPFAM" id="SSF90229">
    <property type="entry name" value="CCCH zinc finger"/>
    <property type="match status" value="1"/>
</dbReference>
<dbReference type="SMART" id="SM00360">
    <property type="entry name" value="RRM"/>
    <property type="match status" value="1"/>
</dbReference>
<dbReference type="SMART" id="SM00356">
    <property type="entry name" value="ZnF_C3H1"/>
    <property type="match status" value="1"/>
</dbReference>
<keyword evidence="3 7" id="KW-0862">Zinc</keyword>
<reference evidence="11" key="1">
    <citation type="submission" date="2018-02" db="EMBL/GenBank/DDBJ databases">
        <title>Rhizophora mucronata_Transcriptome.</title>
        <authorList>
            <person name="Meera S.P."/>
            <person name="Sreeshan A."/>
            <person name="Augustine A."/>
        </authorList>
    </citation>
    <scope>NUCLEOTIDE SEQUENCE</scope>
    <source>
        <tissue evidence="11">Leaf</tissue>
    </source>
</reference>
<dbReference type="FunFam" id="3.30.70.330:FF:000678">
    <property type="entry name" value="zinc finger CCCH domain-containing protein 53-like isoform X2"/>
    <property type="match status" value="1"/>
</dbReference>
<evidence type="ECO:0000256" key="8">
    <source>
        <dbReference type="SAM" id="MobiDB-lite"/>
    </source>
</evidence>
<dbReference type="PROSITE" id="PS50102">
    <property type="entry name" value="RRM"/>
    <property type="match status" value="1"/>
</dbReference>
<keyword evidence="1 7" id="KW-0479">Metal-binding</keyword>
<dbReference type="InterPro" id="IPR012677">
    <property type="entry name" value="Nucleotide-bd_a/b_plait_sf"/>
</dbReference>
<dbReference type="Pfam" id="PF00076">
    <property type="entry name" value="RRM_1"/>
    <property type="match status" value="1"/>
</dbReference>
<dbReference type="GO" id="GO:0008270">
    <property type="term" value="F:zinc ion binding"/>
    <property type="evidence" value="ECO:0007669"/>
    <property type="project" value="UniProtKB-KW"/>
</dbReference>
<dbReference type="PROSITE" id="PS50103">
    <property type="entry name" value="ZF_C3H1"/>
    <property type="match status" value="1"/>
</dbReference>
<evidence type="ECO:0000256" key="6">
    <source>
        <dbReference type="PROSITE-ProRule" id="PRU00176"/>
    </source>
</evidence>
<dbReference type="EMBL" id="GGEC01036831">
    <property type="protein sequence ID" value="MBX17315.1"/>
    <property type="molecule type" value="Transcribed_RNA"/>
</dbReference>
<proteinExistence type="predicted"/>
<dbReference type="Gene3D" id="4.10.1000.10">
    <property type="entry name" value="Zinc finger, CCCH-type"/>
    <property type="match status" value="1"/>
</dbReference>
<feature type="compositionally biased region" description="Polar residues" evidence="8">
    <location>
        <begin position="90"/>
        <end position="102"/>
    </location>
</feature>
<dbReference type="InterPro" id="IPR034365">
    <property type="entry name" value="AtC3H46-like_RRM"/>
</dbReference>
<dbReference type="Pfam" id="PF00642">
    <property type="entry name" value="zf-CCCH"/>
    <property type="match status" value="1"/>
</dbReference>
<evidence type="ECO:0000256" key="2">
    <source>
        <dbReference type="ARBA" id="ARBA00022771"/>
    </source>
</evidence>
<dbReference type="InterPro" id="IPR000504">
    <property type="entry name" value="RRM_dom"/>
</dbReference>
<feature type="domain" description="C3H1-type" evidence="10">
    <location>
        <begin position="241"/>
        <end position="263"/>
    </location>
</feature>
<evidence type="ECO:0000259" key="10">
    <source>
        <dbReference type="PROSITE" id="PS50103"/>
    </source>
</evidence>
<dbReference type="PANTHER" id="PTHR24009:SF20">
    <property type="entry name" value="RNA-BINDING (RRM_RBD_RNP MOTIFS) FAMILY PROTEIN"/>
    <property type="match status" value="1"/>
</dbReference>
<feature type="zinc finger region" description="C3H1-type" evidence="7">
    <location>
        <begin position="241"/>
        <end position="263"/>
    </location>
</feature>
<organism evidence="11">
    <name type="scientific">Rhizophora mucronata</name>
    <name type="common">Asiatic mangrove</name>
    <dbReference type="NCBI Taxonomy" id="61149"/>
    <lineage>
        <taxon>Eukaryota</taxon>
        <taxon>Viridiplantae</taxon>
        <taxon>Streptophyta</taxon>
        <taxon>Embryophyta</taxon>
        <taxon>Tracheophyta</taxon>
        <taxon>Spermatophyta</taxon>
        <taxon>Magnoliopsida</taxon>
        <taxon>eudicotyledons</taxon>
        <taxon>Gunneridae</taxon>
        <taxon>Pentapetalae</taxon>
        <taxon>rosids</taxon>
        <taxon>fabids</taxon>
        <taxon>Malpighiales</taxon>
        <taxon>Rhizophoraceae</taxon>
        <taxon>Rhizophora</taxon>
    </lineage>
</organism>
<protein>
    <recommendedName>
        <fullName evidence="12">Zinc finger CCCH domain-containing protein 55-like</fullName>
    </recommendedName>
</protein>
<dbReference type="AlphaFoldDB" id="A0A2P2LH59"/>
<dbReference type="InterPro" id="IPR056276">
    <property type="entry name" value="AtC3H46-like_PABC-like"/>
</dbReference>
<dbReference type="GO" id="GO:0003677">
    <property type="term" value="F:DNA binding"/>
    <property type="evidence" value="ECO:0007669"/>
    <property type="project" value="UniProtKB-KW"/>
</dbReference>
<keyword evidence="2 7" id="KW-0863">Zinc-finger</keyword>
<keyword evidence="4 6" id="KW-0694">RNA-binding</keyword>
<dbReference type="Gene3D" id="3.30.70.330">
    <property type="match status" value="1"/>
</dbReference>
<feature type="compositionally biased region" description="Polar residues" evidence="8">
    <location>
        <begin position="114"/>
        <end position="129"/>
    </location>
</feature>
<dbReference type="SUPFAM" id="SSF54928">
    <property type="entry name" value="RNA-binding domain, RBD"/>
    <property type="match status" value="1"/>
</dbReference>
<dbReference type="PANTHER" id="PTHR24009">
    <property type="entry name" value="RNA-BINDING (RRM/RBD/RNP MOTIFS)"/>
    <property type="match status" value="1"/>
</dbReference>
<name>A0A2P2LH59_RHIMU</name>
<feature type="domain" description="RRM" evidence="9">
    <location>
        <begin position="359"/>
        <end position="435"/>
    </location>
</feature>
<evidence type="ECO:0000313" key="11">
    <source>
        <dbReference type="EMBL" id="MBX17315.1"/>
    </source>
</evidence>
<dbReference type="InterPro" id="IPR035979">
    <property type="entry name" value="RBD_domain_sf"/>
</dbReference>
<dbReference type="CDD" id="cd12458">
    <property type="entry name" value="RRM_AtC3H46_like"/>
    <property type="match status" value="1"/>
</dbReference>
<evidence type="ECO:0000256" key="5">
    <source>
        <dbReference type="ARBA" id="ARBA00023125"/>
    </source>
</evidence>
<dbReference type="InterPro" id="IPR036855">
    <property type="entry name" value="Znf_CCCH_sf"/>
</dbReference>
<evidence type="ECO:0000256" key="7">
    <source>
        <dbReference type="PROSITE-ProRule" id="PRU00723"/>
    </source>
</evidence>
<feature type="region of interest" description="Disordered" evidence="8">
    <location>
        <begin position="67"/>
        <end position="146"/>
    </location>
</feature>
<evidence type="ECO:0000256" key="3">
    <source>
        <dbReference type="ARBA" id="ARBA00022833"/>
    </source>
</evidence>
<sequence length="465" mass="51663">MDHNEAKRVLLIKINTLDPENASRIMGFLLLKGLSDGDLLRLAFGPDIHLYNVIINAKTQLGLFTNSLSSSSSSTSTPSSPSPLNPLSSACNGNNPFSQSSPKVAGGGSFADFGNNQNESRNQSPQSTVLSGSKSNGNSNTSSNISLSPKASPFLSYDNIRSGSALVPPFSENGGSVNDGGNAANDAFFDERRLDEYLSFLDDSSSSKEESWDTHLHRRRFSESDALFSTEEESFGSVYRPCMYFAKGYCKNGDNCKFVHGGYDGDNVVEFSGGAGPREMEGIFVQQQEELMRMKVAQLKQQLAYNNYMDFLLQRRNEPQRLGTAAIMGDEFQKFGQFRPERNDLLAMGIAEKANSAARQIYLTFPADSTFKDEDVSNYFSTFGPVQDVRIPYQQKRMFGFVTFVHPETVKIILARGNPHFICDSRVLVKPYKEKGKVANEYGFFLLLFTPFLSYRFQQAVFSCY</sequence>
<evidence type="ECO:0008006" key="12">
    <source>
        <dbReference type="Google" id="ProtNLM"/>
    </source>
</evidence>
<keyword evidence="5" id="KW-0238">DNA-binding</keyword>
<evidence type="ECO:0000259" key="9">
    <source>
        <dbReference type="PROSITE" id="PS50102"/>
    </source>
</evidence>
<dbReference type="Pfam" id="PF23182">
    <property type="entry name" value="PABC_AtC3H46"/>
    <property type="match status" value="1"/>
</dbReference>
<dbReference type="GO" id="GO:0003723">
    <property type="term" value="F:RNA binding"/>
    <property type="evidence" value="ECO:0007669"/>
    <property type="project" value="UniProtKB-UniRule"/>
</dbReference>
<evidence type="ECO:0000256" key="1">
    <source>
        <dbReference type="ARBA" id="ARBA00022723"/>
    </source>
</evidence>
<feature type="compositionally biased region" description="Low complexity" evidence="8">
    <location>
        <begin position="130"/>
        <end position="146"/>
    </location>
</feature>
<dbReference type="InterPro" id="IPR000571">
    <property type="entry name" value="Znf_CCCH"/>
</dbReference>
<evidence type="ECO:0000256" key="4">
    <source>
        <dbReference type="ARBA" id="ARBA00022884"/>
    </source>
</evidence>
<accession>A0A2P2LH59</accession>